<feature type="chain" id="PRO_5021964184" evidence="1">
    <location>
        <begin position="26"/>
        <end position="366"/>
    </location>
</feature>
<organism evidence="3 4">
    <name type="scientific">Luteimonas granuli</name>
    <dbReference type="NCBI Taxonomy" id="1176533"/>
    <lineage>
        <taxon>Bacteria</taxon>
        <taxon>Pseudomonadati</taxon>
        <taxon>Pseudomonadota</taxon>
        <taxon>Gammaproteobacteria</taxon>
        <taxon>Lysobacterales</taxon>
        <taxon>Lysobacteraceae</taxon>
        <taxon>Luteimonas</taxon>
    </lineage>
</organism>
<dbReference type="Gene3D" id="2.120.10.30">
    <property type="entry name" value="TolB, C-terminal domain"/>
    <property type="match status" value="1"/>
</dbReference>
<dbReference type="InterPro" id="IPR011042">
    <property type="entry name" value="6-blade_b-propeller_TolB-like"/>
</dbReference>
<evidence type="ECO:0000313" key="3">
    <source>
        <dbReference type="EMBL" id="QDW66253.1"/>
    </source>
</evidence>
<keyword evidence="4" id="KW-1185">Reference proteome</keyword>
<gene>
    <name evidence="3" type="ORF">FPZ22_04565</name>
</gene>
<evidence type="ECO:0000256" key="1">
    <source>
        <dbReference type="SAM" id="SignalP"/>
    </source>
</evidence>
<dbReference type="SUPFAM" id="SSF50956">
    <property type="entry name" value="Thermostable phytase (3-phytase)"/>
    <property type="match status" value="1"/>
</dbReference>
<feature type="signal peptide" evidence="1">
    <location>
        <begin position="1"/>
        <end position="25"/>
    </location>
</feature>
<accession>A0A518N2U5</accession>
<keyword evidence="1" id="KW-0732">Signal</keyword>
<sequence length="366" mass="38635">MPKPILAGALALLLAACASAPPVPAGGPAAASPAPVPTPARIAEAWVSPAMPGEELDSVVTWTSADGATWLLATAKSSHRLVLLDGETGGLSGTVGSRGEAAGAFDRPNGLAVFGDVLFVVERDNRRVQLLSLPEFAPLASFGNDELRSPYGIWLHERAPGELEVFVTDSFMYGERHDVVPPAEELAQRIRRYRLRFDDQGHPDAAYLGAFGETAGPARLDRVESIAGDPLHARLMVAEEDAGSSTLHVYGFDGRWSGRSLPAGTFAGEAEGVLLWTCGTDGGYWLAVDQRKPLTAFHLFHRDSLAPAGSFHGTVTSNTDGATLHAAATPRFPGGVLYAVHDDRAVAAFDLRDVVEALGLDPGCLR</sequence>
<evidence type="ECO:0000313" key="4">
    <source>
        <dbReference type="Proteomes" id="UP000316584"/>
    </source>
</evidence>
<name>A0A518N2U5_9GAMM</name>
<dbReference type="EMBL" id="CP042218">
    <property type="protein sequence ID" value="QDW66253.1"/>
    <property type="molecule type" value="Genomic_DNA"/>
</dbReference>
<dbReference type="PROSITE" id="PS51257">
    <property type="entry name" value="PROKAR_LIPOPROTEIN"/>
    <property type="match status" value="1"/>
</dbReference>
<reference evidence="3 4" key="1">
    <citation type="submission" date="2019-07" db="EMBL/GenBank/DDBJ databases">
        <title>Full genome sequence of Luteimonas sp. Gr-4.</title>
        <authorList>
            <person name="Im W.-T."/>
        </authorList>
    </citation>
    <scope>NUCLEOTIDE SEQUENCE [LARGE SCALE GENOMIC DNA]</scope>
    <source>
        <strain evidence="3 4">Gr-4</strain>
    </source>
</reference>
<dbReference type="GO" id="GO:0016158">
    <property type="term" value="F:inositol hexakisphosphate 3-phosphatase activity"/>
    <property type="evidence" value="ECO:0007669"/>
    <property type="project" value="InterPro"/>
</dbReference>
<dbReference type="Proteomes" id="UP000316584">
    <property type="component" value="Chromosome"/>
</dbReference>
<protein>
    <submittedName>
        <fullName evidence="3">Phytase</fullName>
    </submittedName>
</protein>
<dbReference type="AlphaFoldDB" id="A0A518N2U5"/>
<dbReference type="PROSITE" id="PS51662">
    <property type="entry name" value="BP_PHYTASE"/>
    <property type="match status" value="1"/>
</dbReference>
<dbReference type="OrthoDB" id="5943115at2"/>
<proteinExistence type="predicted"/>
<feature type="domain" description="BPP" evidence="2">
    <location>
        <begin position="28"/>
        <end position="358"/>
    </location>
</feature>
<dbReference type="InterPro" id="IPR003431">
    <property type="entry name" value="B-propeller_Phytase"/>
</dbReference>
<dbReference type="KEGG" id="lug:FPZ22_04565"/>
<dbReference type="RefSeq" id="WP_144890823.1">
    <property type="nucleotide sequence ID" value="NZ_CP042218.1"/>
</dbReference>
<evidence type="ECO:0000259" key="2">
    <source>
        <dbReference type="PROSITE" id="PS51662"/>
    </source>
</evidence>